<name>A0A165TLJ6_9APHY</name>
<reference evidence="7 8" key="1">
    <citation type="journal article" date="2016" name="Mol. Biol. Evol.">
        <title>Comparative Genomics of Early-Diverging Mushroom-Forming Fungi Provides Insights into the Origins of Lignocellulose Decay Capabilities.</title>
        <authorList>
            <person name="Nagy L.G."/>
            <person name="Riley R."/>
            <person name="Tritt A."/>
            <person name="Adam C."/>
            <person name="Daum C."/>
            <person name="Floudas D."/>
            <person name="Sun H."/>
            <person name="Yadav J.S."/>
            <person name="Pangilinan J."/>
            <person name="Larsson K.H."/>
            <person name="Matsuura K."/>
            <person name="Barry K."/>
            <person name="Labutti K."/>
            <person name="Kuo R."/>
            <person name="Ohm R.A."/>
            <person name="Bhattacharya S.S."/>
            <person name="Shirouzu T."/>
            <person name="Yoshinaga Y."/>
            <person name="Martin F.M."/>
            <person name="Grigoriev I.V."/>
            <person name="Hibbett D.S."/>
        </authorList>
    </citation>
    <scope>NUCLEOTIDE SEQUENCE [LARGE SCALE GENOMIC DNA]</scope>
    <source>
        <strain evidence="7 8">L-15889</strain>
    </source>
</reference>
<dbReference type="EMBL" id="KV429036">
    <property type="protein sequence ID" value="KZT73622.1"/>
    <property type="molecule type" value="Genomic_DNA"/>
</dbReference>
<dbReference type="Pfam" id="PF10176">
    <property type="entry name" value="NEDD4_Bsd2"/>
    <property type="match status" value="1"/>
</dbReference>
<evidence type="ECO:0000256" key="1">
    <source>
        <dbReference type="ARBA" id="ARBA00004141"/>
    </source>
</evidence>
<dbReference type="PANTHER" id="PTHR13396:SF5">
    <property type="entry name" value="NEDD4 FAMILY INTERACTING PROTEIN"/>
    <property type="match status" value="1"/>
</dbReference>
<dbReference type="GO" id="GO:0048471">
    <property type="term" value="C:perinuclear region of cytoplasm"/>
    <property type="evidence" value="ECO:0007669"/>
    <property type="project" value="TreeGrafter"/>
</dbReference>
<dbReference type="PANTHER" id="PTHR13396">
    <property type="entry name" value="NEDD4 FAMILY INTERACTING PROTEIN 1/2"/>
    <property type="match status" value="1"/>
</dbReference>
<keyword evidence="8" id="KW-1185">Reference proteome</keyword>
<dbReference type="STRING" id="1314783.A0A165TLJ6"/>
<evidence type="ECO:0000256" key="2">
    <source>
        <dbReference type="ARBA" id="ARBA00022692"/>
    </source>
</evidence>
<dbReference type="GO" id="GO:0016020">
    <property type="term" value="C:membrane"/>
    <property type="evidence" value="ECO:0007669"/>
    <property type="project" value="UniProtKB-SubCell"/>
</dbReference>
<evidence type="ECO:0000256" key="6">
    <source>
        <dbReference type="SAM" id="Phobius"/>
    </source>
</evidence>
<feature type="compositionally biased region" description="Acidic residues" evidence="5">
    <location>
        <begin position="19"/>
        <end position="32"/>
    </location>
</feature>
<feature type="region of interest" description="Disordered" evidence="5">
    <location>
        <begin position="1"/>
        <end position="122"/>
    </location>
</feature>
<organism evidence="7 8">
    <name type="scientific">Daedalea quercina L-15889</name>
    <dbReference type="NCBI Taxonomy" id="1314783"/>
    <lineage>
        <taxon>Eukaryota</taxon>
        <taxon>Fungi</taxon>
        <taxon>Dikarya</taxon>
        <taxon>Basidiomycota</taxon>
        <taxon>Agaricomycotina</taxon>
        <taxon>Agaricomycetes</taxon>
        <taxon>Polyporales</taxon>
        <taxon>Fomitopsis</taxon>
    </lineage>
</organism>
<accession>A0A165TLJ6</accession>
<sequence length="438" mass="47629">MPAGYAPLPNPRSGPDADRELEEAFDDHEDDEHSANETTRLTRGYDVDSHPLSADSHAASPAQASAAPSQPGAYDFEREYEYDFPPPGSPPSPSTFALPNDWGNSNGQLPATPARPEPPRPSFFRRAVGVLLPQHYARVPTEPSAASRPVGGGTDNDGVFANVMAKPGRSVTITNENGEVIMVPEEAQNDLPPSYQEAQADAVPPYWETTVMAPAIMSVGGDMIVDDLPTGSVIFFVSTAFVSYFFQFVGFVLTYLLHTTHAAKYGSRAGLGLTMIQYGFSSRMRAAQAVDGEGGVGQDLILWNATTGLPEVIHKTGPGQAMLPNGTVIDISGADWDMGSRDWMSFLLIIMGWFLLVASIIGFYRVKRWEKSIRQAANPPVSRSTEQAQQDVETRLNIERVFGIYDYAEHAEPPTPTTAQLNEAEARLQRDLREAGLL</sequence>
<dbReference type="AlphaFoldDB" id="A0A165TLJ6"/>
<keyword evidence="3 6" id="KW-1133">Transmembrane helix</keyword>
<dbReference type="GO" id="GO:0030001">
    <property type="term" value="P:metal ion transport"/>
    <property type="evidence" value="ECO:0007669"/>
    <property type="project" value="InterPro"/>
</dbReference>
<proteinExistence type="predicted"/>
<evidence type="ECO:0000313" key="7">
    <source>
        <dbReference type="EMBL" id="KZT73622.1"/>
    </source>
</evidence>
<dbReference type="GO" id="GO:0007034">
    <property type="term" value="P:vacuolar transport"/>
    <property type="evidence" value="ECO:0007669"/>
    <property type="project" value="InterPro"/>
</dbReference>
<dbReference type="GO" id="GO:0005794">
    <property type="term" value="C:Golgi apparatus"/>
    <property type="evidence" value="ECO:0007669"/>
    <property type="project" value="TreeGrafter"/>
</dbReference>
<feature type="transmembrane region" description="Helical" evidence="6">
    <location>
        <begin position="343"/>
        <end position="364"/>
    </location>
</feature>
<evidence type="ECO:0000256" key="5">
    <source>
        <dbReference type="SAM" id="MobiDB-lite"/>
    </source>
</evidence>
<gene>
    <name evidence="7" type="ORF">DAEQUDRAFT_683925</name>
</gene>
<protein>
    <recommendedName>
        <fullName evidence="9">Metal homeostatis protein bsd2</fullName>
    </recommendedName>
</protein>
<dbReference type="OrthoDB" id="10003116at2759"/>
<dbReference type="CDD" id="cd22212">
    <property type="entry name" value="NDFIP-like"/>
    <property type="match status" value="1"/>
</dbReference>
<dbReference type="GO" id="GO:0031398">
    <property type="term" value="P:positive regulation of protein ubiquitination"/>
    <property type="evidence" value="ECO:0007669"/>
    <property type="project" value="TreeGrafter"/>
</dbReference>
<feature type="compositionally biased region" description="Low complexity" evidence="5">
    <location>
        <begin position="53"/>
        <end position="73"/>
    </location>
</feature>
<dbReference type="Proteomes" id="UP000076727">
    <property type="component" value="Unassembled WGS sequence"/>
</dbReference>
<evidence type="ECO:0000256" key="4">
    <source>
        <dbReference type="ARBA" id="ARBA00023136"/>
    </source>
</evidence>
<evidence type="ECO:0000256" key="3">
    <source>
        <dbReference type="ARBA" id="ARBA00022989"/>
    </source>
</evidence>
<dbReference type="GO" id="GO:0005783">
    <property type="term" value="C:endoplasmic reticulum"/>
    <property type="evidence" value="ECO:0007669"/>
    <property type="project" value="TreeGrafter"/>
</dbReference>
<comment type="subcellular location">
    <subcellularLocation>
        <location evidence="1">Membrane</location>
        <topology evidence="1">Multi-pass membrane protein</topology>
    </subcellularLocation>
</comment>
<keyword evidence="2 6" id="KW-0812">Transmembrane</keyword>
<feature type="compositionally biased region" description="Pro residues" evidence="5">
    <location>
        <begin position="84"/>
        <end position="93"/>
    </location>
</feature>
<evidence type="ECO:0000313" key="8">
    <source>
        <dbReference type="Proteomes" id="UP000076727"/>
    </source>
</evidence>
<dbReference type="InterPro" id="IPR019325">
    <property type="entry name" value="NEDD4/Bsd2"/>
</dbReference>
<feature type="transmembrane region" description="Helical" evidence="6">
    <location>
        <begin position="233"/>
        <end position="257"/>
    </location>
</feature>
<dbReference type="GO" id="GO:0006511">
    <property type="term" value="P:ubiquitin-dependent protein catabolic process"/>
    <property type="evidence" value="ECO:0007669"/>
    <property type="project" value="TreeGrafter"/>
</dbReference>
<keyword evidence="4 6" id="KW-0472">Membrane</keyword>
<evidence type="ECO:0008006" key="9">
    <source>
        <dbReference type="Google" id="ProtNLM"/>
    </source>
</evidence>